<reference evidence="7" key="1">
    <citation type="submission" date="2023-02" db="EMBL/GenBank/DDBJ databases">
        <title>Colletotrichum kahawae CIFC_Que2 genome sequencing and assembly.</title>
        <authorList>
            <person name="Baroncelli R."/>
        </authorList>
    </citation>
    <scope>NUCLEOTIDE SEQUENCE</scope>
    <source>
        <strain evidence="7">CIFC_Que2</strain>
    </source>
</reference>
<protein>
    <submittedName>
        <fullName evidence="7">C6 transcription factor</fullName>
    </submittedName>
</protein>
<dbReference type="PANTHER" id="PTHR47424:SF9">
    <property type="entry name" value="TAH-2"/>
    <property type="match status" value="1"/>
</dbReference>
<dbReference type="GO" id="GO:0000978">
    <property type="term" value="F:RNA polymerase II cis-regulatory region sequence-specific DNA binding"/>
    <property type="evidence" value="ECO:0007669"/>
    <property type="project" value="TreeGrafter"/>
</dbReference>
<evidence type="ECO:0000313" key="8">
    <source>
        <dbReference type="Proteomes" id="UP001281614"/>
    </source>
</evidence>
<dbReference type="SUPFAM" id="SSF57701">
    <property type="entry name" value="Zn2/Cys6 DNA-binding domain"/>
    <property type="match status" value="1"/>
</dbReference>
<keyword evidence="1" id="KW-0479">Metal-binding</keyword>
<evidence type="ECO:0000313" key="7">
    <source>
        <dbReference type="EMBL" id="KAK2735104.1"/>
    </source>
</evidence>
<dbReference type="PROSITE" id="PS50048">
    <property type="entry name" value="ZN2_CY6_FUNGAL_2"/>
    <property type="match status" value="1"/>
</dbReference>
<dbReference type="InterPro" id="IPR007219">
    <property type="entry name" value="XnlR_reg_dom"/>
</dbReference>
<dbReference type="PANTHER" id="PTHR47424">
    <property type="entry name" value="REGULATORY PROTEIN GAL4"/>
    <property type="match status" value="1"/>
</dbReference>
<keyword evidence="8" id="KW-1185">Reference proteome</keyword>
<evidence type="ECO:0000256" key="3">
    <source>
        <dbReference type="ARBA" id="ARBA00023163"/>
    </source>
</evidence>
<feature type="region of interest" description="Disordered" evidence="5">
    <location>
        <begin position="490"/>
        <end position="510"/>
    </location>
</feature>
<evidence type="ECO:0000256" key="5">
    <source>
        <dbReference type="SAM" id="MobiDB-lite"/>
    </source>
</evidence>
<feature type="region of interest" description="Disordered" evidence="5">
    <location>
        <begin position="53"/>
        <end position="135"/>
    </location>
</feature>
<dbReference type="GO" id="GO:0005634">
    <property type="term" value="C:nucleus"/>
    <property type="evidence" value="ECO:0007669"/>
    <property type="project" value="TreeGrafter"/>
</dbReference>
<organism evidence="7 8">
    <name type="scientific">Colletotrichum kahawae</name>
    <name type="common">Coffee berry disease fungus</name>
    <dbReference type="NCBI Taxonomy" id="34407"/>
    <lineage>
        <taxon>Eukaryota</taxon>
        <taxon>Fungi</taxon>
        <taxon>Dikarya</taxon>
        <taxon>Ascomycota</taxon>
        <taxon>Pezizomycotina</taxon>
        <taxon>Sordariomycetes</taxon>
        <taxon>Hypocreomycetidae</taxon>
        <taxon>Glomerellales</taxon>
        <taxon>Glomerellaceae</taxon>
        <taxon>Colletotrichum</taxon>
        <taxon>Colletotrichum gloeosporioides species complex</taxon>
    </lineage>
</organism>
<dbReference type="AlphaFoldDB" id="A0AAE0D2A5"/>
<proteinExistence type="predicted"/>
<keyword evidence="2" id="KW-0805">Transcription regulation</keyword>
<dbReference type="GO" id="GO:0000981">
    <property type="term" value="F:DNA-binding transcription factor activity, RNA polymerase II-specific"/>
    <property type="evidence" value="ECO:0007669"/>
    <property type="project" value="InterPro"/>
</dbReference>
<dbReference type="GO" id="GO:0000435">
    <property type="term" value="P:positive regulation of transcription from RNA polymerase II promoter by galactose"/>
    <property type="evidence" value="ECO:0007669"/>
    <property type="project" value="TreeGrafter"/>
</dbReference>
<dbReference type="EMBL" id="VYYT01000445">
    <property type="protein sequence ID" value="KAK2735104.1"/>
    <property type="molecule type" value="Genomic_DNA"/>
</dbReference>
<accession>A0AAE0D2A5</accession>
<dbReference type="CDD" id="cd00067">
    <property type="entry name" value="GAL4"/>
    <property type="match status" value="1"/>
</dbReference>
<keyword evidence="4" id="KW-0539">Nucleus</keyword>
<gene>
    <name evidence="7" type="ORF">CKAH01_07888</name>
</gene>
<dbReference type="InterPro" id="IPR001138">
    <property type="entry name" value="Zn2Cys6_DnaBD"/>
</dbReference>
<dbReference type="Gene3D" id="4.10.240.10">
    <property type="entry name" value="Zn(2)-C6 fungal-type DNA-binding domain"/>
    <property type="match status" value="1"/>
</dbReference>
<dbReference type="GO" id="GO:0006351">
    <property type="term" value="P:DNA-templated transcription"/>
    <property type="evidence" value="ECO:0007669"/>
    <property type="project" value="InterPro"/>
</dbReference>
<evidence type="ECO:0000256" key="2">
    <source>
        <dbReference type="ARBA" id="ARBA00023015"/>
    </source>
</evidence>
<evidence type="ECO:0000259" key="6">
    <source>
        <dbReference type="PROSITE" id="PS50048"/>
    </source>
</evidence>
<dbReference type="PROSITE" id="PS00463">
    <property type="entry name" value="ZN2_CY6_FUNGAL_1"/>
    <property type="match status" value="1"/>
</dbReference>
<dbReference type="InterPro" id="IPR036864">
    <property type="entry name" value="Zn2-C6_fun-type_DNA-bd_sf"/>
</dbReference>
<comment type="caution">
    <text evidence="7">The sequence shown here is derived from an EMBL/GenBank/DDBJ whole genome shotgun (WGS) entry which is preliminary data.</text>
</comment>
<sequence length="754" mass="82090">MPRPKVPESLRQRAAEACSFCREAKKRCSGTAPCTQCVRRGLQRDCCMTELPRGSRTRKISKSSAVGGTRRSRATPALDTESITVSVSSPVSPRDRSRRNVNGAGQRQLRLSPPASQQEDEETGMNVDPRPLTPPRETQVGVLSATDPSLLANPSRMLRSLHGEQVYVGGAAAISFLQTVRQVVAGQIGPSPFSYNDDTETMLEVESPETRATTSPTAETAVELNVQQKLAYLHCYYSAVCKPLLIVPFKQLTTKKTEGLIDIFDPNERQQLFNLAQSQSLCDGRPSTPPNILPDPIREMVIAIGAQCSSASEAQTIGRSCFRRAQRQAFAELLEDPDLHMVRLFLLMAFYMLGECRRNTAYMYLSIAARAALALGLHSPSSYMGKPDQKGQLRLRVWISVRILDKLVNSLLGRPAATAGVQTDIRAALDQLPPHPDDYATQCLTATCEIVDIINEINNTLYHDKDISATVVEHLLLKIDSWKRGLPPSLKGSLHHHHHPSENAAPESSSSTQRVAIAKIHVSCLYYFAVTLATRPIFISSLNSNRPDAKIHHPPLAAACIDAAVYLAQTCADALKAGLLQRSMCIMKALVFAAGLVLGVENFAKSAIDIETDRAFQGAIDVLAFLAAQSHQAAHYLEILTSLSNAISERRSKPAPVGGSRYVSKLFSLDPPCPVSSGSGSVFPARQQGGEDETGFWPLIRFEQGVVGEGGMSGGGLGAGHPGSWPEVQLDDDDLSIDWESLNIFQWDSFPFNA</sequence>
<dbReference type="SMART" id="SM00066">
    <property type="entry name" value="GAL4"/>
    <property type="match status" value="1"/>
</dbReference>
<dbReference type="Pfam" id="PF04082">
    <property type="entry name" value="Fungal_trans"/>
    <property type="match status" value="1"/>
</dbReference>
<dbReference type="CDD" id="cd12148">
    <property type="entry name" value="fungal_TF_MHR"/>
    <property type="match status" value="1"/>
</dbReference>
<dbReference type="SMART" id="SM00906">
    <property type="entry name" value="Fungal_trans"/>
    <property type="match status" value="1"/>
</dbReference>
<evidence type="ECO:0000256" key="1">
    <source>
        <dbReference type="ARBA" id="ARBA00022723"/>
    </source>
</evidence>
<keyword evidence="3" id="KW-0804">Transcription</keyword>
<feature type="domain" description="Zn(2)-C6 fungal-type" evidence="6">
    <location>
        <begin position="17"/>
        <end position="46"/>
    </location>
</feature>
<dbReference type="GO" id="GO:0008270">
    <property type="term" value="F:zinc ion binding"/>
    <property type="evidence" value="ECO:0007669"/>
    <property type="project" value="InterPro"/>
</dbReference>
<name>A0AAE0D2A5_COLKA</name>
<dbReference type="Proteomes" id="UP001281614">
    <property type="component" value="Unassembled WGS sequence"/>
</dbReference>
<evidence type="ECO:0000256" key="4">
    <source>
        <dbReference type="ARBA" id="ARBA00023242"/>
    </source>
</evidence>
<dbReference type="InterPro" id="IPR051127">
    <property type="entry name" value="Fungal_SecMet_Regulators"/>
</dbReference>